<name>A0A399SXS5_9BACT</name>
<organism evidence="2 3">
    <name type="scientific">Maribellus luteus</name>
    <dbReference type="NCBI Taxonomy" id="2305463"/>
    <lineage>
        <taxon>Bacteria</taxon>
        <taxon>Pseudomonadati</taxon>
        <taxon>Bacteroidota</taxon>
        <taxon>Bacteroidia</taxon>
        <taxon>Marinilabiliales</taxon>
        <taxon>Prolixibacteraceae</taxon>
        <taxon>Maribellus</taxon>
    </lineage>
</organism>
<evidence type="ECO:0000313" key="3">
    <source>
        <dbReference type="Proteomes" id="UP000265926"/>
    </source>
</evidence>
<keyword evidence="1" id="KW-1133">Transmembrane helix</keyword>
<keyword evidence="1" id="KW-0812">Transmembrane</keyword>
<keyword evidence="1" id="KW-0472">Membrane</keyword>
<keyword evidence="3" id="KW-1185">Reference proteome</keyword>
<dbReference type="AlphaFoldDB" id="A0A399SXS5"/>
<dbReference type="OrthoDB" id="3035426at2"/>
<protein>
    <recommendedName>
        <fullName evidence="4">DUF3592 domain-containing protein</fullName>
    </recommendedName>
</protein>
<evidence type="ECO:0000313" key="2">
    <source>
        <dbReference type="EMBL" id="RIJ48900.1"/>
    </source>
</evidence>
<proteinExistence type="predicted"/>
<reference evidence="2 3" key="1">
    <citation type="submission" date="2018-08" db="EMBL/GenBank/DDBJ databases">
        <title>Pallidiluteibacterium maritimus gen. nov., sp. nov., isolated from coastal sediment.</title>
        <authorList>
            <person name="Zhou L.Y."/>
        </authorList>
    </citation>
    <scope>NUCLEOTIDE SEQUENCE [LARGE SCALE GENOMIC DNA]</scope>
    <source>
        <strain evidence="2 3">XSD2</strain>
    </source>
</reference>
<accession>A0A399SXS5</accession>
<comment type="caution">
    <text evidence="2">The sequence shown here is derived from an EMBL/GenBank/DDBJ whole genome shotgun (WGS) entry which is preliminary data.</text>
</comment>
<evidence type="ECO:0008006" key="4">
    <source>
        <dbReference type="Google" id="ProtNLM"/>
    </source>
</evidence>
<feature type="transmembrane region" description="Helical" evidence="1">
    <location>
        <begin position="12"/>
        <end position="35"/>
    </location>
</feature>
<dbReference type="RefSeq" id="WP_119437820.1">
    <property type="nucleotide sequence ID" value="NZ_QWGR01000004.1"/>
</dbReference>
<gene>
    <name evidence="2" type="ORF">D1614_10275</name>
</gene>
<feature type="transmembrane region" description="Helical" evidence="1">
    <location>
        <begin position="117"/>
        <end position="134"/>
    </location>
</feature>
<evidence type="ECO:0000256" key="1">
    <source>
        <dbReference type="SAM" id="Phobius"/>
    </source>
</evidence>
<sequence length="138" mass="15983">MGQRKNKHKLGKWLIGGVGFLFAVYAVFLLSLMLWGESRQAVLTSYRQEYGERDETIRNQYNYEFAYEFTVEGKTYSGTGRRIGSSVFLKLKPGTTISIKYLKCCPYLNSHIEERKTWINILVMVVVSVVLFGFSRKM</sequence>
<dbReference type="EMBL" id="QWGR01000004">
    <property type="protein sequence ID" value="RIJ48900.1"/>
    <property type="molecule type" value="Genomic_DNA"/>
</dbReference>
<dbReference type="Proteomes" id="UP000265926">
    <property type="component" value="Unassembled WGS sequence"/>
</dbReference>